<protein>
    <submittedName>
        <fullName evidence="1">Uncharacterized protein</fullName>
    </submittedName>
</protein>
<dbReference type="EMBL" id="CP095848">
    <property type="protein sequence ID" value="UPL48739.1"/>
    <property type="molecule type" value="Genomic_DNA"/>
</dbReference>
<evidence type="ECO:0000313" key="2">
    <source>
        <dbReference type="Proteomes" id="UP000829647"/>
    </source>
</evidence>
<proteinExistence type="predicted"/>
<keyword evidence="2" id="KW-1185">Reference proteome</keyword>
<name>A0ABY4JA85_9BACT</name>
<dbReference type="RefSeq" id="WP_247975107.1">
    <property type="nucleotide sequence ID" value="NZ_CP095848.1"/>
</dbReference>
<gene>
    <name evidence="1" type="ORF">MWH26_16310</name>
</gene>
<reference evidence="1 2" key="1">
    <citation type="submission" date="2022-04" db="EMBL/GenBank/DDBJ databases">
        <title>Hymenobacter sp. isolated from the air.</title>
        <authorList>
            <person name="Won M."/>
            <person name="Lee C.-M."/>
            <person name="Woen H.-Y."/>
            <person name="Kwon S.-W."/>
        </authorList>
    </citation>
    <scope>NUCLEOTIDE SEQUENCE [LARGE SCALE GENOMIC DNA]</scope>
    <source>
        <strain evidence="2">5516 S-25</strain>
    </source>
</reference>
<accession>A0ABY4JA85</accession>
<organism evidence="1 2">
    <name type="scientific">Hymenobacter sublimis</name>
    <dbReference type="NCBI Taxonomy" id="2933777"/>
    <lineage>
        <taxon>Bacteria</taxon>
        <taxon>Pseudomonadati</taxon>
        <taxon>Bacteroidota</taxon>
        <taxon>Cytophagia</taxon>
        <taxon>Cytophagales</taxon>
        <taxon>Hymenobacteraceae</taxon>
        <taxon>Hymenobacter</taxon>
    </lineage>
</organism>
<evidence type="ECO:0000313" key="1">
    <source>
        <dbReference type="EMBL" id="UPL48739.1"/>
    </source>
</evidence>
<sequence length="121" mass="13596">MLLLLVVGAHFAQAARLSLPAGRGSVEQRTSNLTNYLTRELHLSRLQRQAVEKSTRKYLQQLDQLAVKPGLVAAVSEGRLLEGKTMAELENEYDTALARVFTPGQYTAYSWLREHQPESSR</sequence>
<dbReference type="Proteomes" id="UP000829647">
    <property type="component" value="Chromosome"/>
</dbReference>